<dbReference type="InterPro" id="IPR024391">
    <property type="entry name" value="LDB19_N"/>
</dbReference>
<comment type="caution">
    <text evidence="3">The sequence shown here is derived from an EMBL/GenBank/DDBJ whole genome shotgun (WGS) entry which is preliminary data.</text>
</comment>
<feature type="compositionally biased region" description="Low complexity" evidence="1">
    <location>
        <begin position="252"/>
        <end position="262"/>
    </location>
</feature>
<evidence type="ECO:0000259" key="2">
    <source>
        <dbReference type="Pfam" id="PF13002"/>
    </source>
</evidence>
<gene>
    <name evidence="3" type="ORF">KVT40_000334</name>
</gene>
<dbReference type="EMBL" id="JAESVG020000001">
    <property type="protein sequence ID" value="KAG8631194.1"/>
    <property type="molecule type" value="Genomic_DNA"/>
</dbReference>
<evidence type="ECO:0000256" key="1">
    <source>
        <dbReference type="SAM" id="MobiDB-lite"/>
    </source>
</evidence>
<evidence type="ECO:0000313" key="4">
    <source>
        <dbReference type="Proteomes" id="UP000809789"/>
    </source>
</evidence>
<feature type="region of interest" description="Disordered" evidence="1">
    <location>
        <begin position="235"/>
        <end position="277"/>
    </location>
</feature>
<sequence>MRHSTSLFSCLPYRAIPGSAAMRTQASAFTAQHGDVVLRLEASQQQRTAVNDLGSFLVVLDMTVNATNTLLQSLELEMQRIVQSKKAARKHCKDCAADVQTIRQHDVLLGPRSFTVGTHKSSATLDMPVGSPATFTSKHHKIEYQIIATAKLKDGSTISTVQPITFTPTTAWSPKTLTHRTAYTEFDIDISLPQAIQPGETFQASVALNTHTKESPNRHRRWSIRRLDWRIEEHETTASSPCAQHKSDSKPSISTSTRTISSGEAKLARRPDTELADNTTEKFLASLSTRNSHSPDAYLPDRFRVSHTIVLELLVAEVPTGTDGLSRTGSSGVVRILKPMFHVVVVPSVPAELIGGAEGSQTPPRYDRGGEAPPAYDG</sequence>
<name>A0A8K0L9X2_9PEZI</name>
<protein>
    <recommendedName>
        <fullName evidence="2">LDB19 N-terminal domain-containing protein</fullName>
    </recommendedName>
</protein>
<feature type="domain" description="LDB19 N-terminal" evidence="2">
    <location>
        <begin position="75"/>
        <end position="247"/>
    </location>
</feature>
<organism evidence="3 4">
    <name type="scientific">Elsinoe batatas</name>
    <dbReference type="NCBI Taxonomy" id="2601811"/>
    <lineage>
        <taxon>Eukaryota</taxon>
        <taxon>Fungi</taxon>
        <taxon>Dikarya</taxon>
        <taxon>Ascomycota</taxon>
        <taxon>Pezizomycotina</taxon>
        <taxon>Dothideomycetes</taxon>
        <taxon>Dothideomycetidae</taxon>
        <taxon>Myriangiales</taxon>
        <taxon>Elsinoaceae</taxon>
        <taxon>Elsinoe</taxon>
    </lineage>
</organism>
<reference evidence="3" key="1">
    <citation type="submission" date="2021-07" db="EMBL/GenBank/DDBJ databases">
        <title>Elsinoe batatas strain:CRI-CJ2 Genome sequencing and assembly.</title>
        <authorList>
            <person name="Huang L."/>
        </authorList>
    </citation>
    <scope>NUCLEOTIDE SEQUENCE</scope>
    <source>
        <strain evidence="3">CRI-CJ2</strain>
    </source>
</reference>
<dbReference type="OrthoDB" id="3906110at2759"/>
<dbReference type="Proteomes" id="UP000809789">
    <property type="component" value="Unassembled WGS sequence"/>
</dbReference>
<proteinExistence type="predicted"/>
<evidence type="ECO:0000313" key="3">
    <source>
        <dbReference type="EMBL" id="KAG8631194.1"/>
    </source>
</evidence>
<accession>A0A8K0L9X2</accession>
<dbReference type="AlphaFoldDB" id="A0A8K0L9X2"/>
<dbReference type="Pfam" id="PF13002">
    <property type="entry name" value="LDB19"/>
    <property type="match status" value="1"/>
</dbReference>
<keyword evidence="4" id="KW-1185">Reference proteome</keyword>
<feature type="region of interest" description="Disordered" evidence="1">
    <location>
        <begin position="354"/>
        <end position="378"/>
    </location>
</feature>